<dbReference type="OrthoDB" id="5451566at2"/>
<sequence>MRTLAHEVIRQAAEAAGLPADRVTGQSAKDNATLPRPRVEVQYLTETFARTGRVLDRRREVTATPPVQRTRRELYTVRLPVVAHVLADDDAWLDGFCPAFVAALPRGVNDARGLWVAVRVQRAEYQGYAERRVGNAVVAPFIKRSRLFTIDFTWRVATEEEVRLLTDINIVPHVGGGN</sequence>
<proteinExistence type="predicted"/>
<organism evidence="1">
    <name type="scientific">Nitratidesulfovibrio vulgaris (strain DSM 19637 / Miyazaki F)</name>
    <name type="common">Desulfovibrio vulgaris</name>
    <dbReference type="NCBI Taxonomy" id="883"/>
    <lineage>
        <taxon>Bacteria</taxon>
        <taxon>Pseudomonadati</taxon>
        <taxon>Thermodesulfobacteriota</taxon>
        <taxon>Desulfovibrionia</taxon>
        <taxon>Desulfovibrionales</taxon>
        <taxon>Desulfovibrionaceae</taxon>
        <taxon>Nitratidesulfovibrio</taxon>
    </lineage>
</organism>
<dbReference type="eggNOG" id="ENOG502ZRIX">
    <property type="taxonomic scope" value="Bacteria"/>
</dbReference>
<accession>B8DLH8</accession>
<dbReference type="KEGG" id="dvm:DvMF_1291"/>
<dbReference type="STRING" id="883.DvMF_1291"/>
<reference evidence="1" key="1">
    <citation type="submission" date="2008-10" db="EMBL/GenBank/DDBJ databases">
        <title>Complete sequence of Desulfovibrio vulgaris str. 'Miyazaki F'.</title>
        <authorList>
            <person name="Lucas S."/>
            <person name="Copeland A."/>
            <person name="Lapidus A."/>
            <person name="Glavina del Rio T."/>
            <person name="Dalin E."/>
            <person name="Tice H."/>
            <person name="Bruce D."/>
            <person name="Goodwin L."/>
            <person name="Pitluck S."/>
            <person name="Sims D."/>
            <person name="Brettin T."/>
            <person name="Detter J.C."/>
            <person name="Han C."/>
            <person name="Larimer F."/>
            <person name="Land M."/>
            <person name="Hauser L."/>
            <person name="Kyrpides N."/>
            <person name="Mikhailova N."/>
            <person name="Hazen T.C."/>
            <person name="Richardson P."/>
        </authorList>
    </citation>
    <scope>NUCLEOTIDE SEQUENCE</scope>
    <source>
        <strain evidence="1">Miyazaki F</strain>
    </source>
</reference>
<evidence type="ECO:0000313" key="1">
    <source>
        <dbReference type="EMBL" id="ACL08240.1"/>
    </source>
</evidence>
<protein>
    <submittedName>
        <fullName evidence="1">Uncharacterized protein</fullName>
    </submittedName>
</protein>
<dbReference type="EMBL" id="CP001197">
    <property type="protein sequence ID" value="ACL08240.1"/>
    <property type="molecule type" value="Genomic_DNA"/>
</dbReference>
<dbReference type="AlphaFoldDB" id="B8DLH8"/>
<name>B8DLH8_NITV9</name>
<gene>
    <name evidence="1" type="ordered locus">DvMF_1291</name>
</gene>
<dbReference type="HOGENOM" id="CLU_1479802_0_0_7"/>